<evidence type="ECO:0000256" key="2">
    <source>
        <dbReference type="ARBA" id="ARBA00022475"/>
    </source>
</evidence>
<feature type="transmembrane region" description="Helical" evidence="7">
    <location>
        <begin position="281"/>
        <end position="298"/>
    </location>
</feature>
<protein>
    <submittedName>
        <fullName evidence="8">Lipopolysaccharide export system permease protein</fullName>
    </submittedName>
</protein>
<evidence type="ECO:0000256" key="1">
    <source>
        <dbReference type="ARBA" id="ARBA00004651"/>
    </source>
</evidence>
<gene>
    <name evidence="8" type="ORF">SAMN05444336_101939</name>
</gene>
<keyword evidence="2" id="KW-1003">Cell membrane</keyword>
<evidence type="ECO:0000256" key="7">
    <source>
        <dbReference type="SAM" id="Phobius"/>
    </source>
</evidence>
<dbReference type="InterPro" id="IPR030922">
    <property type="entry name" value="LptF"/>
</dbReference>
<feature type="compositionally biased region" description="Pro residues" evidence="6">
    <location>
        <begin position="368"/>
        <end position="377"/>
    </location>
</feature>
<proteinExistence type="predicted"/>
<keyword evidence="4 7" id="KW-1133">Transmembrane helix</keyword>
<evidence type="ECO:0000256" key="3">
    <source>
        <dbReference type="ARBA" id="ARBA00022692"/>
    </source>
</evidence>
<feature type="transmembrane region" description="Helical" evidence="7">
    <location>
        <begin position="9"/>
        <end position="30"/>
    </location>
</feature>
<evidence type="ECO:0000256" key="4">
    <source>
        <dbReference type="ARBA" id="ARBA00022989"/>
    </source>
</evidence>
<evidence type="ECO:0000256" key="5">
    <source>
        <dbReference type="ARBA" id="ARBA00023136"/>
    </source>
</evidence>
<keyword evidence="3 7" id="KW-0812">Transmembrane</keyword>
<dbReference type="InterPro" id="IPR005495">
    <property type="entry name" value="LptG/LptF_permease"/>
</dbReference>
<dbReference type="EMBL" id="FNMZ01000001">
    <property type="protein sequence ID" value="SDW40995.1"/>
    <property type="molecule type" value="Genomic_DNA"/>
</dbReference>
<dbReference type="AlphaFoldDB" id="A0A1H2TBB5"/>
<dbReference type="PANTHER" id="PTHR33529:SF6">
    <property type="entry name" value="YJGP_YJGQ FAMILY PERMEASE"/>
    <property type="match status" value="1"/>
</dbReference>
<dbReference type="OrthoDB" id="8477889at2"/>
<dbReference type="GO" id="GO:0043190">
    <property type="term" value="C:ATP-binding cassette (ABC) transporter complex"/>
    <property type="evidence" value="ECO:0007669"/>
    <property type="project" value="InterPro"/>
</dbReference>
<dbReference type="NCBIfam" id="TIGR04407">
    <property type="entry name" value="LptF_YjgP"/>
    <property type="match status" value="1"/>
</dbReference>
<dbReference type="GO" id="GO:0015920">
    <property type="term" value="P:lipopolysaccharide transport"/>
    <property type="evidence" value="ECO:0007669"/>
    <property type="project" value="TreeGrafter"/>
</dbReference>
<dbReference type="GO" id="GO:0055085">
    <property type="term" value="P:transmembrane transport"/>
    <property type="evidence" value="ECO:0007669"/>
    <property type="project" value="InterPro"/>
</dbReference>
<evidence type="ECO:0000256" key="6">
    <source>
        <dbReference type="SAM" id="MobiDB-lite"/>
    </source>
</evidence>
<dbReference type="Proteomes" id="UP000199118">
    <property type="component" value="Unassembled WGS sequence"/>
</dbReference>
<accession>A0A1H2TBB5</accession>
<keyword evidence="5 7" id="KW-0472">Membrane</keyword>
<feature type="region of interest" description="Disordered" evidence="6">
    <location>
        <begin position="365"/>
        <end position="385"/>
    </location>
</feature>
<keyword evidence="9" id="KW-1185">Reference proteome</keyword>
<dbReference type="RefSeq" id="WP_092679930.1">
    <property type="nucleotide sequence ID" value="NZ_FNMZ01000001.1"/>
</dbReference>
<evidence type="ECO:0000313" key="8">
    <source>
        <dbReference type="EMBL" id="SDW40995.1"/>
    </source>
</evidence>
<feature type="transmembrane region" description="Helical" evidence="7">
    <location>
        <begin position="337"/>
        <end position="357"/>
    </location>
</feature>
<name>A0A1H2TBB5_9RHOB</name>
<sequence>MSKTVSRYVIGQILGPFGLFSLVLLGLVWLTQSLQVIETVVASGQSAILFAQFAVLLLPVVMSLILPVAAFAAALYALNRMFVDSEIVVLMSAGMSRVALARPVAAFGGGVMIAMAVVTLYLMPSASRELRGQMAEMGADIAGALLREGEFITPAEGVTVYVRRTARDGQMAGLFVQDDRDPDARLTYTAERAALVRTNDGPRLVMFDGAAQRLNPDDRTLSALSFDKLVYDLSTLVEPGASRRLKPSEYHAWDLVSPSEDMLDGRPRDEFVAEGHEQISAPLYSVALPLIGLACLLGPGFRRRGYGKRVAAAVALAALCRIAGVAAKSATSDVAELWPTMYLAPALGAGLALLVLWRGLPGGQGRRAPPPASPNSPAPDAGASA</sequence>
<reference evidence="8 9" key="1">
    <citation type="submission" date="2016-10" db="EMBL/GenBank/DDBJ databases">
        <authorList>
            <person name="de Groot N.N."/>
        </authorList>
    </citation>
    <scope>NUCLEOTIDE SEQUENCE [LARGE SCALE GENOMIC DNA]</scope>
    <source>
        <strain evidence="8 9">DSM 17890</strain>
    </source>
</reference>
<feature type="transmembrane region" description="Helical" evidence="7">
    <location>
        <begin position="310"/>
        <end position="331"/>
    </location>
</feature>
<feature type="transmembrane region" description="Helical" evidence="7">
    <location>
        <begin position="99"/>
        <end position="123"/>
    </location>
</feature>
<dbReference type="STRING" id="356660.SAMN05444336_101939"/>
<feature type="transmembrane region" description="Helical" evidence="7">
    <location>
        <begin position="50"/>
        <end position="78"/>
    </location>
</feature>
<dbReference type="Pfam" id="PF03739">
    <property type="entry name" value="LptF_LptG"/>
    <property type="match status" value="1"/>
</dbReference>
<comment type="subcellular location">
    <subcellularLocation>
        <location evidence="1">Cell membrane</location>
        <topology evidence="1">Multi-pass membrane protein</topology>
    </subcellularLocation>
</comment>
<organism evidence="8 9">
    <name type="scientific">Albimonas donghaensis</name>
    <dbReference type="NCBI Taxonomy" id="356660"/>
    <lineage>
        <taxon>Bacteria</taxon>
        <taxon>Pseudomonadati</taxon>
        <taxon>Pseudomonadota</taxon>
        <taxon>Alphaproteobacteria</taxon>
        <taxon>Rhodobacterales</taxon>
        <taxon>Paracoccaceae</taxon>
        <taxon>Albimonas</taxon>
    </lineage>
</organism>
<dbReference type="PANTHER" id="PTHR33529">
    <property type="entry name" value="SLR0882 PROTEIN-RELATED"/>
    <property type="match status" value="1"/>
</dbReference>
<evidence type="ECO:0000313" key="9">
    <source>
        <dbReference type="Proteomes" id="UP000199118"/>
    </source>
</evidence>